<dbReference type="AlphaFoldDB" id="A0A6F8XIL3"/>
<protein>
    <submittedName>
        <fullName evidence="1">Uncharacterized protein</fullName>
    </submittedName>
</protein>
<accession>A0A6F8XIL3</accession>
<reference evidence="1 2" key="1">
    <citation type="submission" date="2020-03" db="EMBL/GenBank/DDBJ databases">
        <title>Whole genome shotgun sequence of Phytohabitans flavus NBRC 107702.</title>
        <authorList>
            <person name="Komaki H."/>
            <person name="Tamura T."/>
        </authorList>
    </citation>
    <scope>NUCLEOTIDE SEQUENCE [LARGE SCALE GENOMIC DNA]</scope>
    <source>
        <strain evidence="1 2">NBRC 107702</strain>
    </source>
</reference>
<dbReference type="EMBL" id="AP022870">
    <property type="protein sequence ID" value="BCB73650.1"/>
    <property type="molecule type" value="Genomic_DNA"/>
</dbReference>
<organism evidence="1 2">
    <name type="scientific">Phytohabitans flavus</name>
    <dbReference type="NCBI Taxonomy" id="1076124"/>
    <lineage>
        <taxon>Bacteria</taxon>
        <taxon>Bacillati</taxon>
        <taxon>Actinomycetota</taxon>
        <taxon>Actinomycetes</taxon>
        <taxon>Micromonosporales</taxon>
        <taxon>Micromonosporaceae</taxon>
    </lineage>
</organism>
<dbReference type="KEGG" id="pfla:Pflav_000600"/>
<dbReference type="Proteomes" id="UP000502508">
    <property type="component" value="Chromosome"/>
</dbReference>
<keyword evidence="2" id="KW-1185">Reference proteome</keyword>
<proteinExistence type="predicted"/>
<name>A0A6F8XIL3_9ACTN</name>
<evidence type="ECO:0000313" key="2">
    <source>
        <dbReference type="Proteomes" id="UP000502508"/>
    </source>
</evidence>
<sequence length="60" mass="6164">MGSYLTVASFVVIVLALRGQLEAYGVPQLTALAVNNPPPADCGVSRRPGAAWSGNPVVIV</sequence>
<evidence type="ECO:0000313" key="1">
    <source>
        <dbReference type="EMBL" id="BCB73650.1"/>
    </source>
</evidence>
<dbReference type="RefSeq" id="WP_173032748.1">
    <property type="nucleotide sequence ID" value="NZ_AP022870.1"/>
</dbReference>
<reference evidence="1 2" key="2">
    <citation type="submission" date="2020-03" db="EMBL/GenBank/DDBJ databases">
        <authorList>
            <person name="Ichikawa N."/>
            <person name="Kimura A."/>
            <person name="Kitahashi Y."/>
            <person name="Uohara A."/>
        </authorList>
    </citation>
    <scope>NUCLEOTIDE SEQUENCE [LARGE SCALE GENOMIC DNA]</scope>
    <source>
        <strain evidence="1 2">NBRC 107702</strain>
    </source>
</reference>
<gene>
    <name evidence="1" type="ORF">Pflav_000600</name>
</gene>